<organism evidence="2 3">
    <name type="scientific">Pararge aegeria aegeria</name>
    <dbReference type="NCBI Taxonomy" id="348720"/>
    <lineage>
        <taxon>Eukaryota</taxon>
        <taxon>Metazoa</taxon>
        <taxon>Ecdysozoa</taxon>
        <taxon>Arthropoda</taxon>
        <taxon>Hexapoda</taxon>
        <taxon>Insecta</taxon>
        <taxon>Pterygota</taxon>
        <taxon>Neoptera</taxon>
        <taxon>Endopterygota</taxon>
        <taxon>Lepidoptera</taxon>
        <taxon>Glossata</taxon>
        <taxon>Ditrysia</taxon>
        <taxon>Papilionoidea</taxon>
        <taxon>Nymphalidae</taxon>
        <taxon>Satyrinae</taxon>
        <taxon>Satyrini</taxon>
        <taxon>Parargina</taxon>
        <taxon>Pararge</taxon>
    </lineage>
</organism>
<evidence type="ECO:0000313" key="3">
    <source>
        <dbReference type="Proteomes" id="UP000838756"/>
    </source>
</evidence>
<evidence type="ECO:0000313" key="2">
    <source>
        <dbReference type="EMBL" id="CAH2228361.1"/>
    </source>
</evidence>
<dbReference type="PANTHER" id="PTHR33776:SF3">
    <property type="entry name" value="PHD-TYPE DOMAIN-CONTAINING PROTEIN"/>
    <property type="match status" value="1"/>
</dbReference>
<proteinExistence type="predicted"/>
<feature type="domain" description="Endonuclease/exonuclease/phosphatase" evidence="1">
    <location>
        <begin position="95"/>
        <end position="206"/>
    </location>
</feature>
<accession>A0A8S4R4G3</accession>
<evidence type="ECO:0000259" key="1">
    <source>
        <dbReference type="Pfam" id="PF03372"/>
    </source>
</evidence>
<dbReference type="Pfam" id="PF03372">
    <property type="entry name" value="Exo_endo_phos"/>
    <property type="match status" value="1"/>
</dbReference>
<comment type="caution">
    <text evidence="2">The sequence shown here is derived from an EMBL/GenBank/DDBJ whole genome shotgun (WGS) entry which is preliminary data.</text>
</comment>
<gene>
    <name evidence="2" type="primary">jg22406</name>
    <name evidence="2" type="ORF">PAEG_LOCUS8320</name>
</gene>
<keyword evidence="3" id="KW-1185">Reference proteome</keyword>
<dbReference type="Proteomes" id="UP000838756">
    <property type="component" value="Unassembled WGS sequence"/>
</dbReference>
<dbReference type="AlphaFoldDB" id="A0A8S4R4G3"/>
<dbReference type="InterPro" id="IPR036691">
    <property type="entry name" value="Endo/exonu/phosph_ase_sf"/>
</dbReference>
<dbReference type="InterPro" id="IPR005135">
    <property type="entry name" value="Endo/exonuclease/phosphatase"/>
</dbReference>
<dbReference type="GO" id="GO:0003824">
    <property type="term" value="F:catalytic activity"/>
    <property type="evidence" value="ECO:0007669"/>
    <property type="project" value="InterPro"/>
</dbReference>
<dbReference type="Gene3D" id="3.60.10.10">
    <property type="entry name" value="Endonuclease/exonuclease/phosphatase"/>
    <property type="match status" value="1"/>
</dbReference>
<dbReference type="SUPFAM" id="SSF56219">
    <property type="entry name" value="DNase I-like"/>
    <property type="match status" value="1"/>
</dbReference>
<name>A0A8S4R4G3_9NEOP</name>
<sequence length="235" mass="26125">MSLNSMDSDVFLSMSSSDDSFHSTSFLPLDKTLDSCFSDCLKNLNVIHINAQSIPAHYPDMLASFDSRNIHAILVSESWLKTCLPSTSYSLPGFRLIRNDRVGKGGGGVAIYLRSYIPFTVISMSSQPPLPDAAEHLLVEVLISHYPKILLGVFYCPPYVSDYFRSFESLLEKEVPLYSHSIIFGDFNTCLLKNDYRSKKFLTTVESCNLSVLPLAATHYSPGCTPSLLDLIMVS</sequence>
<dbReference type="PANTHER" id="PTHR33776">
    <property type="entry name" value="ENDO/EXONUCLEASE/PHOSPHATASE DOMAIN-CONTAINING PROTEIN"/>
    <property type="match status" value="1"/>
</dbReference>
<dbReference type="OrthoDB" id="5953030at2759"/>
<dbReference type="EMBL" id="CAKXAJ010024087">
    <property type="protein sequence ID" value="CAH2228361.1"/>
    <property type="molecule type" value="Genomic_DNA"/>
</dbReference>
<reference evidence="2" key="1">
    <citation type="submission" date="2022-03" db="EMBL/GenBank/DDBJ databases">
        <authorList>
            <person name="Lindestad O."/>
        </authorList>
    </citation>
    <scope>NUCLEOTIDE SEQUENCE</scope>
</reference>
<protein>
    <submittedName>
        <fullName evidence="2">Jg22406 protein</fullName>
    </submittedName>
</protein>